<dbReference type="GO" id="GO:0016787">
    <property type="term" value="F:hydrolase activity"/>
    <property type="evidence" value="ECO:0007669"/>
    <property type="project" value="UniProtKB-KW"/>
</dbReference>
<dbReference type="SUPFAM" id="SSF53474">
    <property type="entry name" value="alpha/beta-Hydrolases"/>
    <property type="match status" value="1"/>
</dbReference>
<reference evidence="3 4" key="1">
    <citation type="journal article" date="2007" name="Appl. Environ. Microbiol.">
        <title>Genome sequence of the cellulolytic gliding bacterium Cytophaga hutchinsonii.</title>
        <authorList>
            <person name="Xie G."/>
            <person name="Bruce D.C."/>
            <person name="Challacombe J.F."/>
            <person name="Chertkov O."/>
            <person name="Detter J.C."/>
            <person name="Gilna P."/>
            <person name="Han C.S."/>
            <person name="Lucas S."/>
            <person name="Misra M."/>
            <person name="Myers G.L."/>
            <person name="Richardson P."/>
            <person name="Tapia R."/>
            <person name="Thayer N."/>
            <person name="Thompson L.S."/>
            <person name="Brettin T.S."/>
            <person name="Henrissat B."/>
            <person name="Wilson D.B."/>
            <person name="McBride M.J."/>
        </authorList>
    </citation>
    <scope>NUCLEOTIDE SEQUENCE [LARGE SCALE GENOMIC DNA]</scope>
    <source>
        <strain evidence="4">ATCC 33406 / DSM 1761 / CIP 103989 / NBRC 15051 / NCIMB 9469 / D465</strain>
    </source>
</reference>
<evidence type="ECO:0000259" key="2">
    <source>
        <dbReference type="Pfam" id="PF00561"/>
    </source>
</evidence>
<protein>
    <submittedName>
        <fullName evidence="3">Probable esterase/lipase</fullName>
    </submittedName>
</protein>
<dbReference type="Proteomes" id="UP000001822">
    <property type="component" value="Chromosome"/>
</dbReference>
<dbReference type="Pfam" id="PF00561">
    <property type="entry name" value="Abhydrolase_1"/>
    <property type="match status" value="1"/>
</dbReference>
<keyword evidence="1" id="KW-0378">Hydrolase</keyword>
<proteinExistence type="predicted"/>
<evidence type="ECO:0000313" key="4">
    <source>
        <dbReference type="Proteomes" id="UP000001822"/>
    </source>
</evidence>
<dbReference type="PANTHER" id="PTHR46118">
    <property type="entry name" value="PROTEIN ABHD11"/>
    <property type="match status" value="1"/>
</dbReference>
<dbReference type="InterPro" id="IPR000073">
    <property type="entry name" value="AB_hydrolase_1"/>
</dbReference>
<name>A0A6N4SVS8_CYTH3</name>
<gene>
    <name evidence="3" type="primary">ybfF</name>
    <name evidence="3" type="ordered locus">CHU_3402</name>
</gene>
<sequence>MFGSSDNWMTVTKELALKYNVYVLDARNHGQSPHENVHTYQAMAADLKQFLDDHNIEKPVLIGHSMGGKTIMRFAAEYKGVAEKLIVVDISPRFYGRHHQDILAGLNAINLETLQTRNEADAILSNFVGDIGVRMFLLKSLYRSSEGKFQWRINLPVIEEQIDNIGEPLPEEAHIDTPTLFIRGSESGYIEDKDKAVIEKHFTQYTLETVQGASHFVHAEKPKEVIQLIENFIEN</sequence>
<keyword evidence="4" id="KW-1185">Reference proteome</keyword>
<dbReference type="PANTHER" id="PTHR46118:SF4">
    <property type="entry name" value="PROTEIN ABHD11"/>
    <property type="match status" value="1"/>
</dbReference>
<dbReference type="AlphaFoldDB" id="A0A6N4SVS8"/>
<dbReference type="InterPro" id="IPR029058">
    <property type="entry name" value="AB_hydrolase_fold"/>
</dbReference>
<evidence type="ECO:0000256" key="1">
    <source>
        <dbReference type="ARBA" id="ARBA00022801"/>
    </source>
</evidence>
<dbReference type="EMBL" id="CP000383">
    <property type="protein sequence ID" value="ABG60638.1"/>
    <property type="molecule type" value="Genomic_DNA"/>
</dbReference>
<dbReference type="PRINTS" id="PR00111">
    <property type="entry name" value="ABHYDROLASE"/>
</dbReference>
<accession>A0A6N4SVS8</accession>
<dbReference type="KEGG" id="chu:CHU_3402"/>
<organism evidence="3 4">
    <name type="scientific">Cytophaga hutchinsonii (strain ATCC 33406 / DSM 1761 / CIP 103989 / NBRC 15051 / NCIMB 9469 / D465)</name>
    <dbReference type="NCBI Taxonomy" id="269798"/>
    <lineage>
        <taxon>Bacteria</taxon>
        <taxon>Pseudomonadati</taxon>
        <taxon>Bacteroidota</taxon>
        <taxon>Cytophagia</taxon>
        <taxon>Cytophagales</taxon>
        <taxon>Cytophagaceae</taxon>
        <taxon>Cytophaga</taxon>
    </lineage>
</organism>
<evidence type="ECO:0000313" key="3">
    <source>
        <dbReference type="EMBL" id="ABG60638.1"/>
    </source>
</evidence>
<feature type="domain" description="AB hydrolase-1" evidence="2">
    <location>
        <begin position="2"/>
        <end position="222"/>
    </location>
</feature>
<dbReference type="Gene3D" id="3.40.50.1820">
    <property type="entry name" value="alpha/beta hydrolase"/>
    <property type="match status" value="1"/>
</dbReference>